<dbReference type="Proteomes" id="UP000289437">
    <property type="component" value="Unassembled WGS sequence"/>
</dbReference>
<keyword evidence="2" id="KW-1185">Reference proteome</keyword>
<dbReference type="EMBL" id="RDSM01000001">
    <property type="protein sequence ID" value="RXH57645.1"/>
    <property type="molecule type" value="Genomic_DNA"/>
</dbReference>
<evidence type="ECO:0000313" key="2">
    <source>
        <dbReference type="Proteomes" id="UP000289437"/>
    </source>
</evidence>
<accession>A0A4Q0T1X0</accession>
<reference evidence="2" key="2">
    <citation type="submission" date="2019-02" db="EMBL/GenBank/DDBJ databases">
        <title>Granulicella sibirica sp. nov., a psychrotolerant acidobacterium isolated from an organic soil layer in forested tundra, West Siberia.</title>
        <authorList>
            <person name="Oshkin I.Y."/>
            <person name="Kulichevskaya I.S."/>
            <person name="Rijpstra W.I.C."/>
            <person name="Sinninghe Damste J.S."/>
            <person name="Rakitin A.L."/>
            <person name="Ravin N.V."/>
            <person name="Dedysh S.N."/>
        </authorList>
    </citation>
    <scope>NUCLEOTIDE SEQUENCE [LARGE SCALE GENOMIC DNA]</scope>
    <source>
        <strain evidence="2">AF10</strain>
    </source>
</reference>
<gene>
    <name evidence="1" type="ORF">GRAN_0955</name>
</gene>
<protein>
    <submittedName>
        <fullName evidence="1">Uncharacterized protein</fullName>
    </submittedName>
</protein>
<evidence type="ECO:0000313" key="1">
    <source>
        <dbReference type="EMBL" id="RXH57645.1"/>
    </source>
</evidence>
<organism evidence="1 2">
    <name type="scientific">Granulicella sibirica</name>
    <dbReference type="NCBI Taxonomy" id="2479048"/>
    <lineage>
        <taxon>Bacteria</taxon>
        <taxon>Pseudomonadati</taxon>
        <taxon>Acidobacteriota</taxon>
        <taxon>Terriglobia</taxon>
        <taxon>Terriglobales</taxon>
        <taxon>Acidobacteriaceae</taxon>
        <taxon>Granulicella</taxon>
    </lineage>
</organism>
<dbReference type="AlphaFoldDB" id="A0A4Q0T1X0"/>
<comment type="caution">
    <text evidence="1">The sequence shown here is derived from an EMBL/GenBank/DDBJ whole genome shotgun (WGS) entry which is preliminary data.</text>
</comment>
<reference evidence="1 2" key="1">
    <citation type="submission" date="2018-11" db="EMBL/GenBank/DDBJ databases">
        <authorList>
            <person name="Mardanov A.V."/>
            <person name="Ravin N.V."/>
            <person name="Dedysh S.N."/>
        </authorList>
    </citation>
    <scope>NUCLEOTIDE SEQUENCE [LARGE SCALE GENOMIC DNA]</scope>
    <source>
        <strain evidence="1 2">AF10</strain>
    </source>
</reference>
<sequence>MEFLFALSTAKSLVREFRKKPTATGGTLLEPANLPRLGKLEYP</sequence>
<proteinExistence type="predicted"/>
<name>A0A4Q0T1X0_9BACT</name>